<evidence type="ECO:0000313" key="1">
    <source>
        <dbReference type="EMBL" id="CEO17589.1"/>
    </source>
</evidence>
<reference evidence="1 2" key="1">
    <citation type="submission" date="2015-01" db="EMBL/GenBank/DDBJ databases">
        <title>Draft genome sequence of Rickettsia monacensis strain IrR/Munich.</title>
        <authorList>
            <person name="Felsheim R.F."/>
            <person name="Johnson S.L."/>
            <person name="Kurtti T.J."/>
            <person name="Munderloh U.G."/>
        </authorList>
    </citation>
    <scope>NUCLEOTIDE SEQUENCE [LARGE SCALE GENOMIC DNA]</scope>
    <source>
        <strain evidence="1 2">IrR/Munich</strain>
    </source>
</reference>
<keyword evidence="2" id="KW-1185">Reference proteome</keyword>
<accession>A0A0B7J5H7</accession>
<evidence type="ECO:0000313" key="2">
    <source>
        <dbReference type="Proteomes" id="UP000018149"/>
    </source>
</evidence>
<dbReference type="EMBL" id="LN794217">
    <property type="protein sequence ID" value="CEO17589.1"/>
    <property type="molecule type" value="Genomic_DNA"/>
</dbReference>
<dbReference type="KEGG" id="rmc:RMONA_06150"/>
<dbReference type="AlphaFoldDB" id="A0A0B7J5H7"/>
<protein>
    <submittedName>
        <fullName evidence="1">Uncharacterized protein</fullName>
    </submittedName>
</protein>
<proteinExistence type="predicted"/>
<dbReference type="HOGENOM" id="CLU_3011434_0_0_5"/>
<name>A0A0B7J5H7_9RICK</name>
<reference evidence="2" key="2">
    <citation type="submission" date="2015-01" db="EMBL/GenBank/DDBJ databases">
        <authorList>
            <person name="Felsheim R."/>
        </authorList>
    </citation>
    <scope>NUCLEOTIDE SEQUENCE [LARGE SCALE GENOMIC DNA]</scope>
    <source>
        <strain evidence="2">IrR/Munich</strain>
    </source>
</reference>
<dbReference type="STRING" id="109232.RMONA_06150"/>
<organism evidence="1 2">
    <name type="scientific">Rickettsia monacensis</name>
    <dbReference type="NCBI Taxonomy" id="109232"/>
    <lineage>
        <taxon>Bacteria</taxon>
        <taxon>Pseudomonadati</taxon>
        <taxon>Pseudomonadota</taxon>
        <taxon>Alphaproteobacteria</taxon>
        <taxon>Rickettsiales</taxon>
        <taxon>Rickettsiaceae</taxon>
        <taxon>Rickettsieae</taxon>
        <taxon>Rickettsia</taxon>
        <taxon>spotted fever group</taxon>
    </lineage>
</organism>
<sequence length="56" mass="6607">MHVNMNKHYILDEALKLNLPKKILPVPHKITLPKINLATEMKRMKKSYLPMSGKYF</sequence>
<dbReference type="Proteomes" id="UP000018149">
    <property type="component" value="Chromosome I"/>
</dbReference>
<gene>
    <name evidence="1" type="ORF">RMONA_06150</name>
</gene>